<dbReference type="AlphaFoldDB" id="T1H3G9"/>
<dbReference type="HOGENOM" id="CLU_1976047_0_0_1"/>
<accession>T1H3G9</accession>
<feature type="region of interest" description="Disordered" evidence="1">
    <location>
        <begin position="62"/>
        <end position="127"/>
    </location>
</feature>
<sequence length="127" mass="14566">MVQYFRNYIVRPVGSLSAASTVDSLSSSFICNSNEANTLVPPPYSRAASPEIGIHSQFQQSNQIIPRHQGYQQQSQLQNQQPQSPLQQFPSRDIEIDQQPQSQQLQLQRHQQQQPHQQQQQMTPRSI</sequence>
<feature type="compositionally biased region" description="Low complexity" evidence="1">
    <location>
        <begin position="72"/>
        <end position="88"/>
    </location>
</feature>
<evidence type="ECO:0000256" key="1">
    <source>
        <dbReference type="SAM" id="MobiDB-lite"/>
    </source>
</evidence>
<name>T1H3G9_MEGSC</name>
<dbReference type="Proteomes" id="UP000015102">
    <property type="component" value="Unassembled WGS sequence"/>
</dbReference>
<reference evidence="2" key="2">
    <citation type="submission" date="2015-06" db="UniProtKB">
        <authorList>
            <consortium name="EnsemblMetazoa"/>
        </authorList>
    </citation>
    <scope>IDENTIFICATION</scope>
</reference>
<feature type="compositionally biased region" description="Low complexity" evidence="1">
    <location>
        <begin position="98"/>
        <end position="121"/>
    </location>
</feature>
<keyword evidence="3" id="KW-1185">Reference proteome</keyword>
<proteinExistence type="predicted"/>
<organism evidence="2 3">
    <name type="scientific">Megaselia scalaris</name>
    <name type="common">Humpbacked fly</name>
    <name type="synonym">Phora scalaris</name>
    <dbReference type="NCBI Taxonomy" id="36166"/>
    <lineage>
        <taxon>Eukaryota</taxon>
        <taxon>Metazoa</taxon>
        <taxon>Ecdysozoa</taxon>
        <taxon>Arthropoda</taxon>
        <taxon>Hexapoda</taxon>
        <taxon>Insecta</taxon>
        <taxon>Pterygota</taxon>
        <taxon>Neoptera</taxon>
        <taxon>Endopterygota</taxon>
        <taxon>Diptera</taxon>
        <taxon>Brachycera</taxon>
        <taxon>Muscomorpha</taxon>
        <taxon>Platypezoidea</taxon>
        <taxon>Phoridae</taxon>
        <taxon>Megaseliini</taxon>
        <taxon>Megaselia</taxon>
    </lineage>
</organism>
<protein>
    <submittedName>
        <fullName evidence="2">Uncharacterized protein</fullName>
    </submittedName>
</protein>
<dbReference type="STRING" id="36166.T1H3G9"/>
<evidence type="ECO:0000313" key="3">
    <source>
        <dbReference type="Proteomes" id="UP000015102"/>
    </source>
</evidence>
<dbReference type="EnsemblMetazoa" id="MESCA010796-RA">
    <property type="protein sequence ID" value="MESCA010796-PA"/>
    <property type="gene ID" value="MESCA010796"/>
</dbReference>
<dbReference type="EMBL" id="CAQQ02374635">
    <property type="status" value="NOT_ANNOTATED_CDS"/>
    <property type="molecule type" value="Genomic_DNA"/>
</dbReference>
<evidence type="ECO:0000313" key="2">
    <source>
        <dbReference type="EnsemblMetazoa" id="MESCA010796-PA"/>
    </source>
</evidence>
<reference evidence="3" key="1">
    <citation type="submission" date="2013-02" db="EMBL/GenBank/DDBJ databases">
        <authorList>
            <person name="Hughes D."/>
        </authorList>
    </citation>
    <scope>NUCLEOTIDE SEQUENCE</scope>
    <source>
        <strain>Durham</strain>
        <strain evidence="3">NC isolate 2 -- Noor lab</strain>
    </source>
</reference>